<sequence length="176" mass="20185">MRKEFDLKMWVCVSNNVDAKDVIADMLELLKKERPRLEKLEALQGPLKNVVMSKRFLLVLDDVWKDEEERDKSKWENVLAPLASGGFGSKILVTTRTQTQTDSVALLFSKVIKKKEIVKLEGLEEDECLQLLNSHAFASVENPPDDHKKLRAIAGEIVKAFRISIGSKSHWWCFEF</sequence>
<feature type="domain" description="NB-ARC" evidence="1">
    <location>
        <begin position="2"/>
        <end position="138"/>
    </location>
</feature>
<gene>
    <name evidence="2" type="ORF">KFK09_010230</name>
</gene>
<dbReference type="SMR" id="A0A8T3BMD7"/>
<reference evidence="2" key="1">
    <citation type="journal article" date="2022" name="Front. Genet.">
        <title>Chromosome-Scale Assembly of the Dendrobium nobile Genome Provides Insights Into the Molecular Mechanism of the Biosynthesis of the Medicinal Active Ingredient of Dendrobium.</title>
        <authorList>
            <person name="Xu Q."/>
            <person name="Niu S.-C."/>
            <person name="Li K.-L."/>
            <person name="Zheng P.-J."/>
            <person name="Zhang X.-J."/>
            <person name="Jia Y."/>
            <person name="Liu Y."/>
            <person name="Niu Y.-X."/>
            <person name="Yu L.-H."/>
            <person name="Chen D.-F."/>
            <person name="Zhang G.-Q."/>
        </authorList>
    </citation>
    <scope>NUCLEOTIDE SEQUENCE</scope>
    <source>
        <tissue evidence="2">Leaf</tissue>
    </source>
</reference>
<evidence type="ECO:0000313" key="3">
    <source>
        <dbReference type="Proteomes" id="UP000829196"/>
    </source>
</evidence>
<evidence type="ECO:0000259" key="1">
    <source>
        <dbReference type="Pfam" id="PF00931"/>
    </source>
</evidence>
<accession>A0A8T3BMD7</accession>
<dbReference type="PANTHER" id="PTHR36766">
    <property type="entry name" value="PLANT BROAD-SPECTRUM MILDEW RESISTANCE PROTEIN RPW8"/>
    <property type="match status" value="1"/>
</dbReference>
<dbReference type="GO" id="GO:0043531">
    <property type="term" value="F:ADP binding"/>
    <property type="evidence" value="ECO:0007669"/>
    <property type="project" value="InterPro"/>
</dbReference>
<protein>
    <recommendedName>
        <fullName evidence="1">NB-ARC domain-containing protein</fullName>
    </recommendedName>
</protein>
<dbReference type="EMBL" id="JAGYWB010000008">
    <property type="protein sequence ID" value="KAI0514195.1"/>
    <property type="molecule type" value="Genomic_DNA"/>
</dbReference>
<dbReference type="OrthoDB" id="745875at2759"/>
<comment type="caution">
    <text evidence="2">The sequence shown here is derived from an EMBL/GenBank/DDBJ whole genome shotgun (WGS) entry which is preliminary data.</text>
</comment>
<dbReference type="PANTHER" id="PTHR36766:SF64">
    <property type="entry name" value="OS12G0206100 PROTEIN"/>
    <property type="match status" value="1"/>
</dbReference>
<dbReference type="SUPFAM" id="SSF52540">
    <property type="entry name" value="P-loop containing nucleoside triphosphate hydrolases"/>
    <property type="match status" value="1"/>
</dbReference>
<organism evidence="2 3">
    <name type="scientific">Dendrobium nobile</name>
    <name type="common">Orchid</name>
    <dbReference type="NCBI Taxonomy" id="94219"/>
    <lineage>
        <taxon>Eukaryota</taxon>
        <taxon>Viridiplantae</taxon>
        <taxon>Streptophyta</taxon>
        <taxon>Embryophyta</taxon>
        <taxon>Tracheophyta</taxon>
        <taxon>Spermatophyta</taxon>
        <taxon>Magnoliopsida</taxon>
        <taxon>Liliopsida</taxon>
        <taxon>Asparagales</taxon>
        <taxon>Orchidaceae</taxon>
        <taxon>Epidendroideae</taxon>
        <taxon>Malaxideae</taxon>
        <taxon>Dendrobiinae</taxon>
        <taxon>Dendrobium</taxon>
    </lineage>
</organism>
<proteinExistence type="predicted"/>
<keyword evidence="3" id="KW-1185">Reference proteome</keyword>
<dbReference type="AlphaFoldDB" id="A0A8T3BMD7"/>
<dbReference type="Pfam" id="PF00931">
    <property type="entry name" value="NB-ARC"/>
    <property type="match status" value="1"/>
</dbReference>
<evidence type="ECO:0000313" key="2">
    <source>
        <dbReference type="EMBL" id="KAI0514195.1"/>
    </source>
</evidence>
<dbReference type="InterPro" id="IPR027417">
    <property type="entry name" value="P-loop_NTPase"/>
</dbReference>
<dbReference type="Gene3D" id="3.40.50.300">
    <property type="entry name" value="P-loop containing nucleotide triphosphate hydrolases"/>
    <property type="match status" value="1"/>
</dbReference>
<dbReference type="InterPro" id="IPR002182">
    <property type="entry name" value="NB-ARC"/>
</dbReference>
<dbReference type="Proteomes" id="UP000829196">
    <property type="component" value="Unassembled WGS sequence"/>
</dbReference>
<name>A0A8T3BMD7_DENNO</name>